<gene>
    <name evidence="2" type="ORF">SAMN06309945_0316</name>
</gene>
<sequence length="33" mass="3371">MAEFLLPLIGLISLIGGVLGAAALLALARSSRY</sequence>
<evidence type="ECO:0000313" key="3">
    <source>
        <dbReference type="Proteomes" id="UP000190857"/>
    </source>
</evidence>
<organism evidence="2 3">
    <name type="scientific">Okibacterium fritillariae</name>
    <dbReference type="NCBI Taxonomy" id="123320"/>
    <lineage>
        <taxon>Bacteria</taxon>
        <taxon>Bacillati</taxon>
        <taxon>Actinomycetota</taxon>
        <taxon>Actinomycetes</taxon>
        <taxon>Micrococcales</taxon>
        <taxon>Microbacteriaceae</taxon>
        <taxon>Okibacterium</taxon>
    </lineage>
</organism>
<feature type="transmembrane region" description="Helical" evidence="1">
    <location>
        <begin position="6"/>
        <end position="28"/>
    </location>
</feature>
<proteinExistence type="predicted"/>
<dbReference type="STRING" id="123320.SAMN06309945_0316"/>
<accession>A0A1T5IEF4</accession>
<keyword evidence="3" id="KW-1185">Reference proteome</keyword>
<dbReference type="EMBL" id="FUZP01000001">
    <property type="protein sequence ID" value="SKC37402.1"/>
    <property type="molecule type" value="Genomic_DNA"/>
</dbReference>
<keyword evidence="1" id="KW-1133">Transmembrane helix</keyword>
<dbReference type="AlphaFoldDB" id="A0A1T5IEF4"/>
<protein>
    <submittedName>
        <fullName evidence="2">Uncharacterized protein</fullName>
    </submittedName>
</protein>
<evidence type="ECO:0000313" key="2">
    <source>
        <dbReference type="EMBL" id="SKC37402.1"/>
    </source>
</evidence>
<keyword evidence="1" id="KW-0812">Transmembrane</keyword>
<evidence type="ECO:0000256" key="1">
    <source>
        <dbReference type="SAM" id="Phobius"/>
    </source>
</evidence>
<dbReference type="Proteomes" id="UP000190857">
    <property type="component" value="Unassembled WGS sequence"/>
</dbReference>
<reference evidence="2 3" key="1">
    <citation type="submission" date="2017-02" db="EMBL/GenBank/DDBJ databases">
        <authorList>
            <person name="Peterson S.W."/>
        </authorList>
    </citation>
    <scope>NUCLEOTIDE SEQUENCE [LARGE SCALE GENOMIC DNA]</scope>
    <source>
        <strain evidence="2 3">VKM Ac-2059</strain>
    </source>
</reference>
<keyword evidence="1" id="KW-0472">Membrane</keyword>
<name>A0A1T5IEF4_9MICO</name>